<reference evidence="3 4" key="1">
    <citation type="journal article" date="2019" name="Int. J. Syst. Evol. Microbiol.">
        <title>The Global Catalogue of Microorganisms (GCM) 10K type strain sequencing project: providing services to taxonomists for standard genome sequencing and annotation.</title>
        <authorList>
            <consortium name="The Broad Institute Genomics Platform"/>
            <consortium name="The Broad Institute Genome Sequencing Center for Infectious Disease"/>
            <person name="Wu L."/>
            <person name="Ma J."/>
        </authorList>
    </citation>
    <scope>NUCLEOTIDE SEQUENCE [LARGE SCALE GENOMIC DNA]</scope>
    <source>
        <strain evidence="3 4">JCM 13008</strain>
    </source>
</reference>
<dbReference type="InterPro" id="IPR021449">
    <property type="entry name" value="DUF3099"/>
</dbReference>
<evidence type="ECO:0000256" key="2">
    <source>
        <dbReference type="SAM" id="Phobius"/>
    </source>
</evidence>
<gene>
    <name evidence="3" type="ORF">GCM10009668_13340</name>
</gene>
<evidence type="ECO:0000313" key="3">
    <source>
        <dbReference type="EMBL" id="GAA1097546.1"/>
    </source>
</evidence>
<keyword evidence="2" id="KW-0812">Transmembrane</keyword>
<organism evidence="3 4">
    <name type="scientific">Nocardioides dubius</name>
    <dbReference type="NCBI Taxonomy" id="317019"/>
    <lineage>
        <taxon>Bacteria</taxon>
        <taxon>Bacillati</taxon>
        <taxon>Actinomycetota</taxon>
        <taxon>Actinomycetes</taxon>
        <taxon>Propionibacteriales</taxon>
        <taxon>Nocardioidaceae</taxon>
        <taxon>Nocardioides</taxon>
    </lineage>
</organism>
<proteinExistence type="predicted"/>
<evidence type="ECO:0008006" key="5">
    <source>
        <dbReference type="Google" id="ProtNLM"/>
    </source>
</evidence>
<keyword evidence="4" id="KW-1185">Reference proteome</keyword>
<feature type="region of interest" description="Disordered" evidence="1">
    <location>
        <begin position="82"/>
        <end position="102"/>
    </location>
</feature>
<evidence type="ECO:0000313" key="4">
    <source>
        <dbReference type="Proteomes" id="UP001501581"/>
    </source>
</evidence>
<keyword evidence="2" id="KW-1133">Transmembrane helix</keyword>
<dbReference type="Proteomes" id="UP001501581">
    <property type="component" value="Unassembled WGS sequence"/>
</dbReference>
<feature type="transmembrane region" description="Helical" evidence="2">
    <location>
        <begin position="33"/>
        <end position="51"/>
    </location>
</feature>
<keyword evidence="2" id="KW-0472">Membrane</keyword>
<name>A0ABN1TSY5_9ACTN</name>
<dbReference type="Pfam" id="PF11298">
    <property type="entry name" value="DUF3099"/>
    <property type="match status" value="1"/>
</dbReference>
<evidence type="ECO:0000256" key="1">
    <source>
        <dbReference type="SAM" id="MobiDB-lite"/>
    </source>
</evidence>
<protein>
    <recommendedName>
        <fullName evidence="5">DUF3099 domain-containing protein</fullName>
    </recommendedName>
</protein>
<comment type="caution">
    <text evidence="3">The sequence shown here is derived from an EMBL/GenBank/DDBJ whole genome shotgun (WGS) entry which is preliminary data.</text>
</comment>
<sequence length="102" mass="11144">MASRASRKDSEAIRITTAVPGRGEDVSARQRRYIISMAIRAACFLGAVAVGPGIIRWVLFTGAIFLPYVAVVMANAVPMRRNEETELTPHSAMGRELPKKDT</sequence>
<dbReference type="EMBL" id="BAAALG010000004">
    <property type="protein sequence ID" value="GAA1097546.1"/>
    <property type="molecule type" value="Genomic_DNA"/>
</dbReference>
<accession>A0ABN1TSY5</accession>
<feature type="transmembrane region" description="Helical" evidence="2">
    <location>
        <begin position="57"/>
        <end position="77"/>
    </location>
</feature>
<dbReference type="RefSeq" id="WP_343992614.1">
    <property type="nucleotide sequence ID" value="NZ_BAAALG010000004.1"/>
</dbReference>